<evidence type="ECO:0000313" key="1">
    <source>
        <dbReference type="EMBL" id="PZX07237.1"/>
    </source>
</evidence>
<accession>A0A2W7MJB2</accession>
<protein>
    <submittedName>
        <fullName evidence="1">Uncharacterized protein</fullName>
    </submittedName>
</protein>
<keyword evidence="2" id="KW-1185">Reference proteome</keyword>
<proteinExistence type="predicted"/>
<sequence length="84" mass="9717">MLHFIRNERGVLLPAAMLLLFVVCLSIFATTSAYVSKYQTYDSLEKSNIDAAIQKIEMQKIPYKISFFWLFTDYATKTIANKIE</sequence>
<reference evidence="1 2" key="1">
    <citation type="submission" date="2018-06" db="EMBL/GenBank/DDBJ databases">
        <title>Genomic Encyclopedia of Type Strains, Phase IV (KMG-IV): sequencing the most valuable type-strain genomes for metagenomic binning, comparative biology and taxonomic classification.</title>
        <authorList>
            <person name="Goeker M."/>
        </authorList>
    </citation>
    <scope>NUCLEOTIDE SEQUENCE [LARGE SCALE GENOMIC DNA]</scope>
    <source>
        <strain evidence="1 2">DSM 5</strain>
    </source>
</reference>
<dbReference type="RefSeq" id="WP_111437919.1">
    <property type="nucleotide sequence ID" value="NZ_QKZI01000001.1"/>
</dbReference>
<name>A0A2W7MJB2_9BACI</name>
<dbReference type="EMBL" id="QKZI01000001">
    <property type="protein sequence ID" value="PZX07237.1"/>
    <property type="molecule type" value="Genomic_DNA"/>
</dbReference>
<comment type="caution">
    <text evidence="1">The sequence shown here is derived from an EMBL/GenBank/DDBJ whole genome shotgun (WGS) entry which is preliminary data.</text>
</comment>
<organism evidence="1 2">
    <name type="scientific">Psychrobacillus insolitus</name>
    <dbReference type="NCBI Taxonomy" id="1461"/>
    <lineage>
        <taxon>Bacteria</taxon>
        <taxon>Bacillati</taxon>
        <taxon>Bacillota</taxon>
        <taxon>Bacilli</taxon>
        <taxon>Bacillales</taxon>
        <taxon>Bacillaceae</taxon>
        <taxon>Psychrobacillus</taxon>
    </lineage>
</organism>
<dbReference type="AlphaFoldDB" id="A0A2W7MJB2"/>
<dbReference type="Proteomes" id="UP000248646">
    <property type="component" value="Unassembled WGS sequence"/>
</dbReference>
<evidence type="ECO:0000313" key="2">
    <source>
        <dbReference type="Proteomes" id="UP000248646"/>
    </source>
</evidence>
<dbReference type="OrthoDB" id="2973111at2"/>
<gene>
    <name evidence="1" type="ORF">C7437_101347</name>
</gene>